<evidence type="ECO:0008006" key="4">
    <source>
        <dbReference type="Google" id="ProtNLM"/>
    </source>
</evidence>
<comment type="caution">
    <text evidence="2">The sequence shown here is derived from an EMBL/GenBank/DDBJ whole genome shotgun (WGS) entry which is preliminary data.</text>
</comment>
<dbReference type="CDD" id="cd00146">
    <property type="entry name" value="PKD"/>
    <property type="match status" value="1"/>
</dbReference>
<accession>A0A2G0CEG8</accession>
<dbReference type="InterPro" id="IPR035986">
    <property type="entry name" value="PKD_dom_sf"/>
</dbReference>
<dbReference type="RefSeq" id="WP_099106703.1">
    <property type="nucleotide sequence ID" value="NZ_JAATJF010000004.1"/>
</dbReference>
<gene>
    <name evidence="2" type="ORF">CGL56_11490</name>
</gene>
<dbReference type="AlphaFoldDB" id="A0A2G0CEG8"/>
<evidence type="ECO:0000256" key="1">
    <source>
        <dbReference type="SAM" id="SignalP"/>
    </source>
</evidence>
<reference evidence="2 3" key="1">
    <citation type="submission" date="2017-10" db="EMBL/GenBank/DDBJ databases">
        <title>The draft genome sequence of Lewinella marina KCTC 32374.</title>
        <authorList>
            <person name="Wang K."/>
        </authorList>
    </citation>
    <scope>NUCLEOTIDE SEQUENCE [LARGE SCALE GENOMIC DNA]</scope>
    <source>
        <strain evidence="2 3">MKG-38</strain>
    </source>
</reference>
<evidence type="ECO:0000313" key="2">
    <source>
        <dbReference type="EMBL" id="PHK98317.1"/>
    </source>
</evidence>
<evidence type="ECO:0000313" key="3">
    <source>
        <dbReference type="Proteomes" id="UP000226437"/>
    </source>
</evidence>
<dbReference type="Pfam" id="PF13585">
    <property type="entry name" value="CHU_C"/>
    <property type="match status" value="1"/>
</dbReference>
<protein>
    <recommendedName>
        <fullName evidence="4">PKD domain-containing protein</fullName>
    </recommendedName>
</protein>
<dbReference type="Proteomes" id="UP000226437">
    <property type="component" value="Unassembled WGS sequence"/>
</dbReference>
<dbReference type="InterPro" id="IPR013783">
    <property type="entry name" value="Ig-like_fold"/>
</dbReference>
<feature type="signal peptide" evidence="1">
    <location>
        <begin position="1"/>
        <end position="19"/>
    </location>
</feature>
<dbReference type="OrthoDB" id="610082at2"/>
<dbReference type="SUPFAM" id="SSF49299">
    <property type="entry name" value="PKD domain"/>
    <property type="match status" value="1"/>
</dbReference>
<sequence length="1005" mass="107063">MNRIYFLLLGLLAAGAVLAQPANDDCGSAIRLPMTLSYCSGPEAFTTVDATPSLQPEGYPICIDERDQIKDVWFSFVAQRNSVAIQVIGNESGNRRGSLTAPQFALFEGDCSNPNGVACRSTFVAGNNTPNSGSLIYNQLQRGATYYILVGARADRSGTFELCTEQFDAPPSPSGDCETAVVLCDTSSFAVDFLQGRGNRNDDLLSGNVACQGPPGESNSAWYKWTCDQPGTLTFDITPLGSAFNEDIDFVLYELTDGLENCGRREVLRQMFSGENGGDPNSSIPCFGPTGLGNRESDVTENCGCSPGDNNYVRFIDMEAGKSYALVIMNFTGSGDGFEIDFGGTGTFLGPEPNLTYSTTEACVGEAVTFLDRSTSVDGIESWDWDFGPTATPRFASGAGPHDIIFSEAGSPAVTLAITSSRNCIEYLTMSEVEVVCCEDQFSGQAAISNVTCAGAMDGAIDFTGSSSVPGATLAYAWSTGATTPSISNLDVGEYSVTLTDGSGCEAVYTYLVEGSAAFVFDTLITRPDCAGGTNGALEFTILSGGAAPYEYSFNGGPFSSDNRISNLAVSTVAVRARDAEGCEVAQDIFVDELQLELLAGASTFSEPICNGEASGRITIELANGRAPFRYDFGDGFQPQNERGGFAAGSYPVSAVDQDGCTADFEITLTEPPVLTADLQVDSISCFGEADGAILAFAEGGRPGYTYAWQDGVQGNFREQTDAGTYTLELTDSVGCTITESVTLTNPEEIVATIIDRENLNCFGDSTGTFTLTAAGGTPEYTFSADGTDYQSDPQLTDLLAGSYTLYVRDRNGCQDSLAGALTQPEEFIVQAGPGARLFLGEDTTLRVTSNYFPVTYSWGPDSVQCLTPDCSRVRVMPLRSEDIFVTGVNETGCVDTAFVAFTIIEDLRSFLPNAISPNGDGNNDNFTIFGNRAMANVEQLRIYNRWGGLVYEAPEPFPANESSLGWDGTINGEPVNSGIYVYYIEVSYINGRREGYRGDVAVIR</sequence>
<dbReference type="InterPro" id="IPR025667">
    <property type="entry name" value="SprB_repeat"/>
</dbReference>
<feature type="chain" id="PRO_5013672688" description="PKD domain-containing protein" evidence="1">
    <location>
        <begin position="20"/>
        <end position="1005"/>
    </location>
</feature>
<name>A0A2G0CEG8_9BACT</name>
<dbReference type="EMBL" id="PDLO01000004">
    <property type="protein sequence ID" value="PHK98317.1"/>
    <property type="molecule type" value="Genomic_DNA"/>
</dbReference>
<keyword evidence="1" id="KW-0732">Signal</keyword>
<organism evidence="2 3">
    <name type="scientific">Neolewinella marina</name>
    <dbReference type="NCBI Taxonomy" id="438751"/>
    <lineage>
        <taxon>Bacteria</taxon>
        <taxon>Pseudomonadati</taxon>
        <taxon>Bacteroidota</taxon>
        <taxon>Saprospiria</taxon>
        <taxon>Saprospirales</taxon>
        <taxon>Lewinellaceae</taxon>
        <taxon>Neolewinella</taxon>
    </lineage>
</organism>
<dbReference type="NCBIfam" id="TIGR04131">
    <property type="entry name" value="Bac_Flav_CTERM"/>
    <property type="match status" value="1"/>
</dbReference>
<dbReference type="InterPro" id="IPR026341">
    <property type="entry name" value="T9SS_type_B"/>
</dbReference>
<proteinExistence type="predicted"/>
<keyword evidence="3" id="KW-1185">Reference proteome</keyword>
<dbReference type="Gene3D" id="2.60.40.10">
    <property type="entry name" value="Immunoglobulins"/>
    <property type="match status" value="1"/>
</dbReference>
<dbReference type="Pfam" id="PF13573">
    <property type="entry name" value="SprB"/>
    <property type="match status" value="3"/>
</dbReference>